<dbReference type="RefSeq" id="WP_390403840.1">
    <property type="nucleotide sequence ID" value="NZ_BAABYW010000001.1"/>
</dbReference>
<proteinExistence type="predicted"/>
<dbReference type="Gene3D" id="3.40.630.30">
    <property type="match status" value="1"/>
</dbReference>
<evidence type="ECO:0000313" key="5">
    <source>
        <dbReference type="Proteomes" id="UP001600943"/>
    </source>
</evidence>
<evidence type="ECO:0000259" key="3">
    <source>
        <dbReference type="PROSITE" id="PS51186"/>
    </source>
</evidence>
<evidence type="ECO:0000256" key="1">
    <source>
        <dbReference type="ARBA" id="ARBA00022679"/>
    </source>
</evidence>
<keyword evidence="1" id="KW-0808">Transferase</keyword>
<comment type="caution">
    <text evidence="4">The sequence shown here is derived from an EMBL/GenBank/DDBJ whole genome shotgun (WGS) entry which is preliminary data.</text>
</comment>
<keyword evidence="2" id="KW-0012">Acyltransferase</keyword>
<dbReference type="CDD" id="cd04301">
    <property type="entry name" value="NAT_SF"/>
    <property type="match status" value="1"/>
</dbReference>
<dbReference type="PANTHER" id="PTHR43420">
    <property type="entry name" value="ACETYLTRANSFERASE"/>
    <property type="match status" value="1"/>
</dbReference>
<feature type="domain" description="N-acetyltransferase" evidence="3">
    <location>
        <begin position="10"/>
        <end position="157"/>
    </location>
</feature>
<organism evidence="4 5">
    <name type="scientific">Blautia hominis</name>
    <dbReference type="NCBI Taxonomy" id="2025493"/>
    <lineage>
        <taxon>Bacteria</taxon>
        <taxon>Bacillati</taxon>
        <taxon>Bacillota</taxon>
        <taxon>Clostridia</taxon>
        <taxon>Lachnospirales</taxon>
        <taxon>Lachnospiraceae</taxon>
        <taxon>Blautia</taxon>
    </lineage>
</organism>
<dbReference type="Pfam" id="PF13527">
    <property type="entry name" value="Acetyltransf_9"/>
    <property type="match status" value="1"/>
</dbReference>
<evidence type="ECO:0000313" key="4">
    <source>
        <dbReference type="EMBL" id="GAA6406892.1"/>
    </source>
</evidence>
<evidence type="ECO:0000256" key="2">
    <source>
        <dbReference type="ARBA" id="ARBA00023315"/>
    </source>
</evidence>
<dbReference type="InterPro" id="IPR000182">
    <property type="entry name" value="GNAT_dom"/>
</dbReference>
<gene>
    <name evidence="4" type="ORF">K040078D81_10090</name>
</gene>
<dbReference type="SUPFAM" id="SSF55729">
    <property type="entry name" value="Acyl-CoA N-acyltransferases (Nat)"/>
    <property type="match status" value="1"/>
</dbReference>
<dbReference type="PANTHER" id="PTHR43420:SF31">
    <property type="entry name" value="ACETYLTRANSFERASE"/>
    <property type="match status" value="1"/>
</dbReference>
<protein>
    <submittedName>
        <fullName evidence="4">GNAT family N-acetyltransferase</fullName>
    </submittedName>
</protein>
<dbReference type="PROSITE" id="PS51186">
    <property type="entry name" value="GNAT"/>
    <property type="match status" value="1"/>
</dbReference>
<dbReference type="EMBL" id="BAABYW010000001">
    <property type="protein sequence ID" value="GAA6406892.1"/>
    <property type="molecule type" value="Genomic_DNA"/>
</dbReference>
<name>A0ABQ0B612_9FIRM</name>
<keyword evidence="5" id="KW-1185">Reference proteome</keyword>
<reference evidence="4 5" key="1">
    <citation type="submission" date="2024-04" db="EMBL/GenBank/DDBJ databases">
        <title>Defined microbial consortia suppress multidrug-resistant proinflammatory Enterobacteriaceae via ecological control.</title>
        <authorList>
            <person name="Furuichi M."/>
            <person name="Kawaguchi T."/>
            <person name="Pust M."/>
            <person name="Yasuma K."/>
            <person name="Plichta D."/>
            <person name="Hasegawa N."/>
            <person name="Ohya T."/>
            <person name="Bhattarai S."/>
            <person name="Sasajima S."/>
            <person name="Aoto Y."/>
            <person name="Tuganbaev T."/>
            <person name="Yaginuma M."/>
            <person name="Ueda M."/>
            <person name="Okahashi N."/>
            <person name="Amafuji K."/>
            <person name="Kiridooshi Y."/>
            <person name="Sugita K."/>
            <person name="Strazar M."/>
            <person name="Skelly A."/>
            <person name="Suda W."/>
            <person name="Hattori M."/>
            <person name="Nakamoto N."/>
            <person name="Caballero S."/>
            <person name="Norman J."/>
            <person name="Olle B."/>
            <person name="Tanoue T."/>
            <person name="Arita M."/>
            <person name="Bucci V."/>
            <person name="Atarashi K."/>
            <person name="Xavier R."/>
            <person name="Honda K."/>
        </authorList>
    </citation>
    <scope>NUCLEOTIDE SEQUENCE [LARGE SCALE GENOMIC DNA]</scope>
    <source>
        <strain evidence="5">k04-0078-D8-1</strain>
    </source>
</reference>
<dbReference type="InterPro" id="IPR050680">
    <property type="entry name" value="YpeA/RimI_acetyltransf"/>
</dbReference>
<accession>A0ABQ0B612</accession>
<sequence length="297" mass="34477">MKCVINGTTFDYRKNFQDNKDLRYRLNRLAGETFGGLSFEKWYEQGFWTEKTTPYALFNDNNCVANIFATVFHVIFQKEEKTYIQLGTVMTAPAYRNRGLSRFLMHEILKEWKDDCDAVYLYANDRAVDFYPKFGFTEVNEYQYSRPISARMGSLRKLNIEDPADRAILIKKIQYGNPFASVAMPGSTEIVMFHCIMSQKDNIYFLPKYDAVVVAQQEGDTLLCFDVFCGEDAHPEDILSVTADEHCRKVCLGFTPKDNLSFGPAVFREEDTHLFVLQEKDNIFRDNLLMFPMLCHT</sequence>
<dbReference type="Proteomes" id="UP001600943">
    <property type="component" value="Unassembled WGS sequence"/>
</dbReference>
<dbReference type="InterPro" id="IPR016181">
    <property type="entry name" value="Acyl_CoA_acyltransferase"/>
</dbReference>